<sequence length="206" mass="21831">MPDTGFLALGGGWWHWGERELFTELFAGAPKVLYWPFALAPDRHPGLTAHLAECLRPFGVTELTTWSTVDGHGAAELGAFPVVFLGGGNSYALRRELRRNAFDTALAGYVGAGGRVYGGSAGAVVLGKDIRTDQESPVGPPQPWAGLDLVHGHAIAVHPAEDPGPLREFARTHGMPVLAVPDEGGAVVTAEGIRGVGRDPLRHYDP</sequence>
<dbReference type="EMBL" id="JAGIOO010000001">
    <property type="protein sequence ID" value="MBP2472980.1"/>
    <property type="molecule type" value="Genomic_DNA"/>
</dbReference>
<gene>
    <name evidence="5" type="ORF">JOF53_001852</name>
</gene>
<comment type="similarity">
    <text evidence="1">Belongs to the peptidase S51 family.</text>
</comment>
<protein>
    <submittedName>
        <fullName evidence="5">Dipeptidase E</fullName>
        <ecNumber evidence="5">3.4.13.21</ecNumber>
    </submittedName>
</protein>
<dbReference type="Gene3D" id="3.40.50.880">
    <property type="match status" value="1"/>
</dbReference>
<evidence type="ECO:0000256" key="4">
    <source>
        <dbReference type="ARBA" id="ARBA00022825"/>
    </source>
</evidence>
<keyword evidence="4" id="KW-0720">Serine protease</keyword>
<dbReference type="EC" id="3.4.13.21" evidence="5"/>
<organism evidence="5 6">
    <name type="scientific">Crossiella equi</name>
    <dbReference type="NCBI Taxonomy" id="130796"/>
    <lineage>
        <taxon>Bacteria</taxon>
        <taxon>Bacillati</taxon>
        <taxon>Actinomycetota</taxon>
        <taxon>Actinomycetes</taxon>
        <taxon>Pseudonocardiales</taxon>
        <taxon>Pseudonocardiaceae</taxon>
        <taxon>Crossiella</taxon>
    </lineage>
</organism>
<evidence type="ECO:0000256" key="2">
    <source>
        <dbReference type="ARBA" id="ARBA00022670"/>
    </source>
</evidence>
<dbReference type="GO" id="GO:0016805">
    <property type="term" value="F:dipeptidase activity"/>
    <property type="evidence" value="ECO:0007669"/>
    <property type="project" value="UniProtKB-KW"/>
</dbReference>
<dbReference type="Pfam" id="PF03575">
    <property type="entry name" value="Peptidase_S51"/>
    <property type="match status" value="1"/>
</dbReference>
<dbReference type="RefSeq" id="WP_209706630.1">
    <property type="nucleotide sequence ID" value="NZ_JAGIOO010000001.1"/>
</dbReference>
<accession>A0ABS5A8R9</accession>
<keyword evidence="6" id="KW-1185">Reference proteome</keyword>
<reference evidence="5 6" key="1">
    <citation type="submission" date="2021-03" db="EMBL/GenBank/DDBJ databases">
        <title>Sequencing the genomes of 1000 actinobacteria strains.</title>
        <authorList>
            <person name="Klenk H.-P."/>
        </authorList>
    </citation>
    <scope>NUCLEOTIDE SEQUENCE [LARGE SCALE GENOMIC DNA]</scope>
    <source>
        <strain evidence="5 6">DSM 44580</strain>
    </source>
</reference>
<comment type="caution">
    <text evidence="5">The sequence shown here is derived from an EMBL/GenBank/DDBJ whole genome shotgun (WGS) entry which is preliminary data.</text>
</comment>
<keyword evidence="3 5" id="KW-0378">Hydrolase</keyword>
<keyword evidence="5" id="KW-0224">Dipeptidase</keyword>
<keyword evidence="2" id="KW-0645">Protease</keyword>
<name>A0ABS5A8R9_9PSEU</name>
<dbReference type="InterPro" id="IPR005320">
    <property type="entry name" value="Peptidase_S51"/>
</dbReference>
<proteinExistence type="inferred from homology"/>
<dbReference type="Proteomes" id="UP001519363">
    <property type="component" value="Unassembled WGS sequence"/>
</dbReference>
<dbReference type="InterPro" id="IPR029062">
    <property type="entry name" value="Class_I_gatase-like"/>
</dbReference>
<evidence type="ECO:0000313" key="6">
    <source>
        <dbReference type="Proteomes" id="UP001519363"/>
    </source>
</evidence>
<evidence type="ECO:0000256" key="3">
    <source>
        <dbReference type="ARBA" id="ARBA00022801"/>
    </source>
</evidence>
<evidence type="ECO:0000313" key="5">
    <source>
        <dbReference type="EMBL" id="MBP2472980.1"/>
    </source>
</evidence>
<dbReference type="SUPFAM" id="SSF52317">
    <property type="entry name" value="Class I glutamine amidotransferase-like"/>
    <property type="match status" value="1"/>
</dbReference>
<evidence type="ECO:0000256" key="1">
    <source>
        <dbReference type="ARBA" id="ARBA00006534"/>
    </source>
</evidence>